<evidence type="ECO:0000256" key="4">
    <source>
        <dbReference type="ARBA" id="ARBA00022989"/>
    </source>
</evidence>
<accession>A0A1F6MAE0</accession>
<dbReference type="GO" id="GO:0005886">
    <property type="term" value="C:plasma membrane"/>
    <property type="evidence" value="ECO:0007669"/>
    <property type="project" value="UniProtKB-SubCell"/>
</dbReference>
<feature type="transmembrane region" description="Helical" evidence="6">
    <location>
        <begin position="173"/>
        <end position="195"/>
    </location>
</feature>
<dbReference type="CDD" id="cd16015">
    <property type="entry name" value="LTA_synthase"/>
    <property type="match status" value="1"/>
</dbReference>
<dbReference type="Gene3D" id="3.40.720.10">
    <property type="entry name" value="Alkaline Phosphatase, subunit A"/>
    <property type="match status" value="1"/>
</dbReference>
<feature type="transmembrane region" description="Helical" evidence="6">
    <location>
        <begin position="291"/>
        <end position="310"/>
    </location>
</feature>
<dbReference type="SUPFAM" id="SSF53649">
    <property type="entry name" value="Alkaline phosphatase-like"/>
    <property type="match status" value="1"/>
</dbReference>
<dbReference type="AlphaFoldDB" id="A0A1F6MAE0"/>
<feature type="transmembrane region" description="Helical" evidence="6">
    <location>
        <begin position="12"/>
        <end position="32"/>
    </location>
</feature>
<evidence type="ECO:0000313" key="8">
    <source>
        <dbReference type="EMBL" id="OGH68530.1"/>
    </source>
</evidence>
<evidence type="ECO:0000256" key="6">
    <source>
        <dbReference type="SAM" id="Phobius"/>
    </source>
</evidence>
<evidence type="ECO:0000313" key="9">
    <source>
        <dbReference type="Proteomes" id="UP000176413"/>
    </source>
</evidence>
<dbReference type="Pfam" id="PF00884">
    <property type="entry name" value="Sulfatase"/>
    <property type="match status" value="1"/>
</dbReference>
<name>A0A1F6MAE0_9BACT</name>
<keyword evidence="3 6" id="KW-0812">Transmembrane</keyword>
<keyword evidence="4 6" id="KW-1133">Transmembrane helix</keyword>
<dbReference type="EMBL" id="MFQA01000038">
    <property type="protein sequence ID" value="OGH68530.1"/>
    <property type="molecule type" value="Genomic_DNA"/>
</dbReference>
<gene>
    <name evidence="8" type="ORF">A3D53_00740</name>
</gene>
<feature type="transmembrane region" description="Helical" evidence="6">
    <location>
        <begin position="38"/>
        <end position="57"/>
    </location>
</feature>
<comment type="caution">
    <text evidence="8">The sequence shown here is derived from an EMBL/GenBank/DDBJ whole genome shotgun (WGS) entry which is preliminary data.</text>
</comment>
<feature type="transmembrane region" description="Helical" evidence="6">
    <location>
        <begin position="250"/>
        <end position="270"/>
    </location>
</feature>
<feature type="transmembrane region" description="Helical" evidence="6">
    <location>
        <begin position="105"/>
        <end position="123"/>
    </location>
</feature>
<proteinExistence type="predicted"/>
<evidence type="ECO:0000256" key="1">
    <source>
        <dbReference type="ARBA" id="ARBA00004651"/>
    </source>
</evidence>
<dbReference type="Proteomes" id="UP000176413">
    <property type="component" value="Unassembled WGS sequence"/>
</dbReference>
<evidence type="ECO:0000256" key="2">
    <source>
        <dbReference type="ARBA" id="ARBA00022475"/>
    </source>
</evidence>
<comment type="subcellular location">
    <subcellularLocation>
        <location evidence="1">Cell membrane</location>
        <topology evidence="1">Multi-pass membrane protein</topology>
    </subcellularLocation>
</comment>
<dbReference type="PANTHER" id="PTHR47371:SF3">
    <property type="entry name" value="PHOSPHOGLYCEROL TRANSFERASE I"/>
    <property type="match status" value="1"/>
</dbReference>
<evidence type="ECO:0000259" key="7">
    <source>
        <dbReference type="Pfam" id="PF00884"/>
    </source>
</evidence>
<feature type="transmembrane region" description="Helical" evidence="6">
    <location>
        <begin position="207"/>
        <end position="230"/>
    </location>
</feature>
<feature type="transmembrane region" description="Helical" evidence="6">
    <location>
        <begin position="82"/>
        <end position="99"/>
    </location>
</feature>
<reference evidence="8 9" key="1">
    <citation type="journal article" date="2016" name="Nat. Commun.">
        <title>Thousands of microbial genomes shed light on interconnected biogeochemical processes in an aquifer system.</title>
        <authorList>
            <person name="Anantharaman K."/>
            <person name="Brown C.T."/>
            <person name="Hug L.A."/>
            <person name="Sharon I."/>
            <person name="Castelle C.J."/>
            <person name="Probst A.J."/>
            <person name="Thomas B.C."/>
            <person name="Singh A."/>
            <person name="Wilkins M.J."/>
            <person name="Karaoz U."/>
            <person name="Brodie E.L."/>
            <person name="Williams K.H."/>
            <person name="Hubbard S.S."/>
            <person name="Banfield J.F."/>
        </authorList>
    </citation>
    <scope>NUCLEOTIDE SEQUENCE [LARGE SCALE GENOMIC DNA]</scope>
</reference>
<sequence length="754" mass="87000">MDWLRRIKKAVPVILVLSGSFMIAYGWGSYHFNVHDRWYIAKLWLFGVGMAVIFFVGKKISQKTTRRYQANWFWRDIADQKMEQMFFISALAFGIFLFRRELPSLIYMACWGALFFGFSRSLIQRHPQARPWLAAHGQWFWLGAFIFLLEAIWQYTAYRLYILDVNIRFFNIVLFRAIAMTVFWLGLAAGLHLISSLFKNILRHLGLGAWFVIFIFYSLVWTVNIAILYYSGLYISPIALQHAEGAGSVAINRLSFFLIATFIVAAIIIFSILRRWVKERSKATDLWHRRYGYVAFTAALLVIFFLTSFWNTPERGIARSFYDHYFVKKSPVTLDPAVQKKLEKFGLFYNQEQFYVNEREWVFTPTSTLLLPARFIKQKPNILIVFLESFSARLTGVYNPAMKDVTPHFNAFAADPQVTVFKKYFNASTPTITGTLAQLCSFLPPTGHNEIQNERKLQHHFLLCLPEILKQRAGFQSATYVTAVDKTYANKDGIFASMGVDEVLGTKELAKKISGEPLSWGYSDHQLFPAMFNIMQTAKQPFLMMLATVDTHPPYNLPKDAVNFKDGSQPVLNMVYTTDDAFGKFWNDFKQSPFAKNTMVVALADHAIFPTALTKDIFPDEAGKLTYYDENFLAMYIPDSVLPKIIDRYASGLDITPTILQLFDLNFPNSFEGYSIFSDRERFPNLLGMHELGLYINQVDQKGKRQVDYNLPTEIACDASGVVSATPDLTLCDYLNFYSWKRQMFEQGRFWKKT</sequence>
<keyword evidence="2" id="KW-1003">Cell membrane</keyword>
<dbReference type="InterPro" id="IPR017850">
    <property type="entry name" value="Alkaline_phosphatase_core_sf"/>
</dbReference>
<evidence type="ECO:0000256" key="3">
    <source>
        <dbReference type="ARBA" id="ARBA00022692"/>
    </source>
</evidence>
<evidence type="ECO:0000256" key="5">
    <source>
        <dbReference type="ARBA" id="ARBA00023136"/>
    </source>
</evidence>
<protein>
    <recommendedName>
        <fullName evidence="7">Sulfatase N-terminal domain-containing protein</fullName>
    </recommendedName>
</protein>
<dbReference type="PANTHER" id="PTHR47371">
    <property type="entry name" value="LIPOTEICHOIC ACID SYNTHASE"/>
    <property type="match status" value="1"/>
</dbReference>
<organism evidence="8 9">
    <name type="scientific">Candidatus Magasanikbacteria bacterium RIFCSPHIGHO2_02_FULL_45_10</name>
    <dbReference type="NCBI Taxonomy" id="1798679"/>
    <lineage>
        <taxon>Bacteria</taxon>
        <taxon>Candidatus Magasanikiibacteriota</taxon>
    </lineage>
</organism>
<feature type="domain" description="Sulfatase N-terminal" evidence="7">
    <location>
        <begin position="380"/>
        <end position="664"/>
    </location>
</feature>
<keyword evidence="5 6" id="KW-0472">Membrane</keyword>
<feature type="transmembrane region" description="Helical" evidence="6">
    <location>
        <begin position="135"/>
        <end position="153"/>
    </location>
</feature>
<dbReference type="InterPro" id="IPR050448">
    <property type="entry name" value="OpgB/LTA_synthase_biosynth"/>
</dbReference>
<dbReference type="InterPro" id="IPR000917">
    <property type="entry name" value="Sulfatase_N"/>
</dbReference>